<dbReference type="EMBL" id="JRJU01000009">
    <property type="protein sequence ID" value="KHF40430.1"/>
    <property type="molecule type" value="Genomic_DNA"/>
</dbReference>
<evidence type="ECO:0000313" key="3">
    <source>
        <dbReference type="Proteomes" id="UP000030832"/>
    </source>
</evidence>
<name>A0A0B0IGM4_9BACI</name>
<protein>
    <submittedName>
        <fullName evidence="2">Uncharacterized protein</fullName>
    </submittedName>
</protein>
<evidence type="ECO:0000313" key="2">
    <source>
        <dbReference type="EMBL" id="KHF40430.1"/>
    </source>
</evidence>
<feature type="region of interest" description="Disordered" evidence="1">
    <location>
        <begin position="41"/>
        <end position="72"/>
    </location>
</feature>
<feature type="region of interest" description="Disordered" evidence="1">
    <location>
        <begin position="1"/>
        <end position="28"/>
    </location>
</feature>
<reference evidence="2 3" key="1">
    <citation type="submission" date="2014-09" db="EMBL/GenBank/DDBJ databases">
        <title>Genome sequencing and annotation of Bacillus Okhensis strain Kh10-101T.</title>
        <authorList>
            <person name="Prakash J.S."/>
        </authorList>
    </citation>
    <scope>NUCLEOTIDE SEQUENCE [LARGE SCALE GENOMIC DNA]</scope>
    <source>
        <strain evidence="3">Kh10-101T</strain>
    </source>
</reference>
<sequence length="72" mass="8549">MLEPEKGKNQEIREPEWRARTRKREKSRKWGIRVERWNLKKGKIKKVGNQSGQLEPENGKRNQRGVPSRGGR</sequence>
<gene>
    <name evidence="2" type="ORF">LQ50_09150</name>
</gene>
<proteinExistence type="predicted"/>
<evidence type="ECO:0000256" key="1">
    <source>
        <dbReference type="SAM" id="MobiDB-lite"/>
    </source>
</evidence>
<accession>A0A0B0IGM4</accession>
<comment type="caution">
    <text evidence="2">The sequence shown here is derived from an EMBL/GenBank/DDBJ whole genome shotgun (WGS) entry which is preliminary data.</text>
</comment>
<dbReference type="Proteomes" id="UP000030832">
    <property type="component" value="Unassembled WGS sequence"/>
</dbReference>
<feature type="compositionally biased region" description="Basic and acidic residues" evidence="1">
    <location>
        <begin position="1"/>
        <end position="19"/>
    </location>
</feature>
<dbReference type="AlphaFoldDB" id="A0A0B0IGM4"/>
<organism evidence="2 3">
    <name type="scientific">Halalkalibacter okhensis</name>
    <dbReference type="NCBI Taxonomy" id="333138"/>
    <lineage>
        <taxon>Bacteria</taxon>
        <taxon>Bacillati</taxon>
        <taxon>Bacillota</taxon>
        <taxon>Bacilli</taxon>
        <taxon>Bacillales</taxon>
        <taxon>Bacillaceae</taxon>
        <taxon>Halalkalibacter</taxon>
    </lineage>
</organism>
<keyword evidence="3" id="KW-1185">Reference proteome</keyword>